<protein>
    <recommendedName>
        <fullName evidence="4">NAD(+) diphosphatase</fullName>
        <ecNumber evidence="4">3.6.1.22</ecNumber>
    </recommendedName>
</protein>
<evidence type="ECO:0000256" key="5">
    <source>
        <dbReference type="ARBA" id="ARBA00022723"/>
    </source>
</evidence>
<dbReference type="InterPro" id="IPR000086">
    <property type="entry name" value="NUDIX_hydrolase_dom"/>
</dbReference>
<keyword evidence="6" id="KW-0378">Hydrolase</keyword>
<evidence type="ECO:0000256" key="7">
    <source>
        <dbReference type="ARBA" id="ARBA00022842"/>
    </source>
</evidence>
<dbReference type="RefSeq" id="WP_029313241.1">
    <property type="nucleotide sequence ID" value="NZ_FTNE01000030.1"/>
</dbReference>
<keyword evidence="7" id="KW-0460">Magnesium</keyword>
<dbReference type="PROSITE" id="PS51462">
    <property type="entry name" value="NUDIX"/>
    <property type="match status" value="1"/>
</dbReference>
<comment type="cofactor">
    <cofactor evidence="1">
        <name>Mg(2+)</name>
        <dbReference type="ChEBI" id="CHEBI:18420"/>
    </cofactor>
</comment>
<dbReference type="GO" id="GO:0019677">
    <property type="term" value="P:NAD+ catabolic process"/>
    <property type="evidence" value="ECO:0007669"/>
    <property type="project" value="TreeGrafter"/>
</dbReference>
<dbReference type="PROSITE" id="PS00893">
    <property type="entry name" value="NUDIX_BOX"/>
    <property type="match status" value="1"/>
</dbReference>
<evidence type="ECO:0000256" key="6">
    <source>
        <dbReference type="ARBA" id="ARBA00022801"/>
    </source>
</evidence>
<dbReference type="GO" id="GO:0006742">
    <property type="term" value="P:NADP+ catabolic process"/>
    <property type="evidence" value="ECO:0007669"/>
    <property type="project" value="TreeGrafter"/>
</dbReference>
<dbReference type="Gene3D" id="3.90.79.10">
    <property type="entry name" value="Nucleoside Triphosphate Pyrophosphohydrolase"/>
    <property type="match status" value="1"/>
</dbReference>
<dbReference type="SUPFAM" id="SSF55811">
    <property type="entry name" value="Nudix"/>
    <property type="match status" value="1"/>
</dbReference>
<proteinExistence type="inferred from homology"/>
<evidence type="ECO:0000256" key="2">
    <source>
        <dbReference type="ARBA" id="ARBA00001947"/>
    </source>
</evidence>
<evidence type="ECO:0000259" key="10">
    <source>
        <dbReference type="PROSITE" id="PS51462"/>
    </source>
</evidence>
<comment type="cofactor">
    <cofactor evidence="2">
        <name>Zn(2+)</name>
        <dbReference type="ChEBI" id="CHEBI:29105"/>
    </cofactor>
</comment>
<dbReference type="AlphaFoldDB" id="A0A8G2FHI8"/>
<dbReference type="NCBIfam" id="NF001299">
    <property type="entry name" value="PRK00241.1"/>
    <property type="match status" value="1"/>
</dbReference>
<dbReference type="InterPro" id="IPR049734">
    <property type="entry name" value="NudC-like_C"/>
</dbReference>
<dbReference type="InterPro" id="IPR015375">
    <property type="entry name" value="NADH_PPase-like_N"/>
</dbReference>
<dbReference type="EMBL" id="FTNE01000030">
    <property type="protein sequence ID" value="SIR41133.1"/>
    <property type="molecule type" value="Genomic_DNA"/>
</dbReference>
<dbReference type="Gene3D" id="3.90.79.20">
    <property type="match status" value="1"/>
</dbReference>
<comment type="caution">
    <text evidence="11">The sequence shown here is derived from an EMBL/GenBank/DDBJ whole genome shotgun (WGS) entry which is preliminary data.</text>
</comment>
<dbReference type="InterPro" id="IPR020084">
    <property type="entry name" value="NUDIX_hydrolase_CS"/>
</dbReference>
<dbReference type="PANTHER" id="PTHR42904:SF6">
    <property type="entry name" value="NAD-CAPPED RNA HYDROLASE NUDT12"/>
    <property type="match status" value="1"/>
</dbReference>
<dbReference type="Proteomes" id="UP000186308">
    <property type="component" value="Unassembled WGS sequence"/>
</dbReference>
<sequence>MPDTNAASALLYSSAALDRAGHRRTDAGWIAQARASAEALFVPYWRGRMLMELEPTPQAVLTARPRDAAMAGSFLGLMAARPVFAVDLSATEAPMEALAQATGEFLDLRGLTATLPAGQAGLLATAKGLLYWQSRTRFCSLCGGACVAERAGHTMQCTQCGTEHFPRTDPAVIMLVTRGERVLLGQSHKFPVERNFFSTLAGFVEPGESLEDAVRRETLEEVGVTVGAVRYIGSQPWPFPASLMLGYRAEALSEAITLDDEEMRAAAWFTREDLVNRKQAGFNLPPKDSIARRLIEDWMAEGV</sequence>
<dbReference type="InterPro" id="IPR050241">
    <property type="entry name" value="NAD-cap_RNA_hydrolase_NudC"/>
</dbReference>
<evidence type="ECO:0000256" key="8">
    <source>
        <dbReference type="ARBA" id="ARBA00023027"/>
    </source>
</evidence>
<feature type="domain" description="Nudix hydrolase" evidence="10">
    <location>
        <begin position="166"/>
        <end position="296"/>
    </location>
</feature>
<dbReference type="InterPro" id="IPR015797">
    <property type="entry name" value="NUDIX_hydrolase-like_dom_sf"/>
</dbReference>
<evidence type="ECO:0000313" key="12">
    <source>
        <dbReference type="Proteomes" id="UP000186308"/>
    </source>
</evidence>
<comment type="catalytic activity">
    <reaction evidence="9">
        <text>a 5'-end NAD(+)-phospho-ribonucleoside in mRNA + H2O = a 5'-end phospho-adenosine-phospho-ribonucleoside in mRNA + beta-nicotinamide D-ribonucleotide + 2 H(+)</text>
        <dbReference type="Rhea" id="RHEA:60876"/>
        <dbReference type="Rhea" id="RHEA-COMP:15698"/>
        <dbReference type="Rhea" id="RHEA-COMP:15719"/>
        <dbReference type="ChEBI" id="CHEBI:14649"/>
        <dbReference type="ChEBI" id="CHEBI:15377"/>
        <dbReference type="ChEBI" id="CHEBI:15378"/>
        <dbReference type="ChEBI" id="CHEBI:144029"/>
        <dbReference type="ChEBI" id="CHEBI:144051"/>
    </reaction>
    <physiologicalReaction direction="left-to-right" evidence="9">
        <dbReference type="Rhea" id="RHEA:60877"/>
    </physiologicalReaction>
</comment>
<dbReference type="InterPro" id="IPR015376">
    <property type="entry name" value="Znr_NADH_PPase"/>
</dbReference>
<evidence type="ECO:0000256" key="9">
    <source>
        <dbReference type="ARBA" id="ARBA00023679"/>
    </source>
</evidence>
<dbReference type="EC" id="3.6.1.22" evidence="4"/>
<dbReference type="GO" id="GO:0046872">
    <property type="term" value="F:metal ion binding"/>
    <property type="evidence" value="ECO:0007669"/>
    <property type="project" value="UniProtKB-KW"/>
</dbReference>
<organism evidence="11 12">
    <name type="scientific">Acidiphilium rubrum</name>
    <dbReference type="NCBI Taxonomy" id="526"/>
    <lineage>
        <taxon>Bacteria</taxon>
        <taxon>Pseudomonadati</taxon>
        <taxon>Pseudomonadota</taxon>
        <taxon>Alphaproteobacteria</taxon>
        <taxon>Acetobacterales</taxon>
        <taxon>Acidocellaceae</taxon>
        <taxon>Acidiphilium</taxon>
    </lineage>
</organism>
<evidence type="ECO:0000256" key="3">
    <source>
        <dbReference type="ARBA" id="ARBA00009595"/>
    </source>
</evidence>
<reference evidence="11 12" key="1">
    <citation type="submission" date="2017-01" db="EMBL/GenBank/DDBJ databases">
        <authorList>
            <person name="Varghese N."/>
            <person name="Submissions S."/>
        </authorList>
    </citation>
    <scope>NUCLEOTIDE SEQUENCE [LARGE SCALE GENOMIC DNA]</scope>
    <source>
        <strain evidence="11 12">ATCC 35905</strain>
    </source>
</reference>
<comment type="similarity">
    <text evidence="3">Belongs to the Nudix hydrolase family. NudC subfamily.</text>
</comment>
<dbReference type="OrthoDB" id="9791656at2"/>
<gene>
    <name evidence="11" type="ORF">SAMN05421828_1302</name>
</gene>
<evidence type="ECO:0000256" key="1">
    <source>
        <dbReference type="ARBA" id="ARBA00001946"/>
    </source>
</evidence>
<dbReference type="GO" id="GO:0005829">
    <property type="term" value="C:cytosol"/>
    <property type="evidence" value="ECO:0007669"/>
    <property type="project" value="TreeGrafter"/>
</dbReference>
<dbReference type="GO" id="GO:0035529">
    <property type="term" value="F:NADH pyrophosphatase activity"/>
    <property type="evidence" value="ECO:0007669"/>
    <property type="project" value="TreeGrafter"/>
</dbReference>
<evidence type="ECO:0000313" key="11">
    <source>
        <dbReference type="EMBL" id="SIR41133.1"/>
    </source>
</evidence>
<keyword evidence="5" id="KW-0479">Metal-binding</keyword>
<keyword evidence="8" id="KW-0520">NAD</keyword>
<dbReference type="Pfam" id="PF09296">
    <property type="entry name" value="NUDIX-like"/>
    <property type="match status" value="1"/>
</dbReference>
<name>A0A8G2FHI8_ACIRU</name>
<keyword evidence="12" id="KW-1185">Reference proteome</keyword>
<dbReference type="Pfam" id="PF00293">
    <property type="entry name" value="NUDIX"/>
    <property type="match status" value="1"/>
</dbReference>
<dbReference type="PANTHER" id="PTHR42904">
    <property type="entry name" value="NUDIX HYDROLASE, NUDC SUBFAMILY"/>
    <property type="match status" value="1"/>
</dbReference>
<dbReference type="Pfam" id="PF09297">
    <property type="entry name" value="Zn_ribbon_NUD"/>
    <property type="match status" value="1"/>
</dbReference>
<evidence type="ECO:0000256" key="4">
    <source>
        <dbReference type="ARBA" id="ARBA00012381"/>
    </source>
</evidence>
<dbReference type="CDD" id="cd03429">
    <property type="entry name" value="NUDIX_NADH_pyrophosphatase_Nudt13"/>
    <property type="match status" value="1"/>
</dbReference>
<accession>A0A8G2FHI8</accession>